<evidence type="ECO:0000256" key="2">
    <source>
        <dbReference type="SAM" id="MobiDB-lite"/>
    </source>
</evidence>
<dbReference type="EMBL" id="JAAVNE010000057">
    <property type="protein sequence ID" value="NKC33875.1"/>
    <property type="molecule type" value="Genomic_DNA"/>
</dbReference>
<dbReference type="Proteomes" id="UP000787635">
    <property type="component" value="Unassembled WGS sequence"/>
</dbReference>
<name>A0ABX1E9H5_9PROT</name>
<protein>
    <recommendedName>
        <fullName evidence="5">Transcription regulator HTH AraC- type ligand binding domain-containing protein</fullName>
    </recommendedName>
</protein>
<evidence type="ECO:0000256" key="1">
    <source>
        <dbReference type="ARBA" id="ARBA00023125"/>
    </source>
</evidence>
<sequence>MSGAGSPRLHQATGLSDYDAAAWTSLPPVRGVLQGSAGWGVLLQEPDVAPQGFRAVEVDVPEQKGAVLLLALAAGRNEGHLSGTGAARPLRVGLRRGDALLVPPGTASRWYSSTGQERVLHLHLALPFLEEVAAQGGMRARPESLPPGLLRRDATLDFLLRHIVRQIRHQEPGWRIAIGSALTLAVAQMLAAAPPGPRAQHGATCRPGPKAARPRLL</sequence>
<evidence type="ECO:0000313" key="3">
    <source>
        <dbReference type="EMBL" id="NKC33875.1"/>
    </source>
</evidence>
<dbReference type="RefSeq" id="WP_168034592.1">
    <property type="nucleotide sequence ID" value="NZ_JAAVNE010000057.1"/>
</dbReference>
<evidence type="ECO:0000313" key="4">
    <source>
        <dbReference type="Proteomes" id="UP000787635"/>
    </source>
</evidence>
<evidence type="ECO:0008006" key="5">
    <source>
        <dbReference type="Google" id="ProtNLM"/>
    </source>
</evidence>
<feature type="region of interest" description="Disordered" evidence="2">
    <location>
        <begin position="195"/>
        <end position="217"/>
    </location>
</feature>
<keyword evidence="1" id="KW-0238">DNA-binding</keyword>
<keyword evidence="4" id="KW-1185">Reference proteome</keyword>
<proteinExistence type="predicted"/>
<reference evidence="3 4" key="1">
    <citation type="submission" date="2020-03" db="EMBL/GenBank/DDBJ databases">
        <title>Roseomonas selenitidurans sp. nov. isolated from urban soil.</title>
        <authorList>
            <person name="Liu H."/>
        </authorList>
    </citation>
    <scope>NUCLEOTIDE SEQUENCE [LARGE SCALE GENOMIC DNA]</scope>
    <source>
        <strain evidence="3 4">BU-1</strain>
    </source>
</reference>
<dbReference type="InterPro" id="IPR037923">
    <property type="entry name" value="HTH-like"/>
</dbReference>
<dbReference type="SUPFAM" id="SSF51215">
    <property type="entry name" value="Regulatory protein AraC"/>
    <property type="match status" value="1"/>
</dbReference>
<organism evidence="3 4">
    <name type="scientific">Falsiroseomonas selenitidurans</name>
    <dbReference type="NCBI Taxonomy" id="2716335"/>
    <lineage>
        <taxon>Bacteria</taxon>
        <taxon>Pseudomonadati</taxon>
        <taxon>Pseudomonadota</taxon>
        <taxon>Alphaproteobacteria</taxon>
        <taxon>Acetobacterales</taxon>
        <taxon>Roseomonadaceae</taxon>
        <taxon>Falsiroseomonas</taxon>
    </lineage>
</organism>
<gene>
    <name evidence="3" type="ORF">HEQ75_23650</name>
</gene>
<comment type="caution">
    <text evidence="3">The sequence shown here is derived from an EMBL/GenBank/DDBJ whole genome shotgun (WGS) entry which is preliminary data.</text>
</comment>
<accession>A0ABX1E9H5</accession>